<organism evidence="3 4">
    <name type="scientific">Lacticaseibacillus saniviri JCM 17471 = DSM 24301</name>
    <dbReference type="NCBI Taxonomy" id="1293598"/>
    <lineage>
        <taxon>Bacteria</taxon>
        <taxon>Bacillati</taxon>
        <taxon>Bacillota</taxon>
        <taxon>Bacilli</taxon>
        <taxon>Lactobacillales</taxon>
        <taxon>Lactobacillaceae</taxon>
        <taxon>Lacticaseibacillus</taxon>
    </lineage>
</organism>
<feature type="transmembrane region" description="Helical" evidence="1">
    <location>
        <begin position="84"/>
        <end position="105"/>
    </location>
</feature>
<reference evidence="3 4" key="1">
    <citation type="journal article" date="2015" name="Genome Announc.">
        <title>Expanding the biotechnology potential of lactobacilli through comparative genomics of 213 strains and associated genera.</title>
        <authorList>
            <person name="Sun Z."/>
            <person name="Harris H.M."/>
            <person name="McCann A."/>
            <person name="Guo C."/>
            <person name="Argimon S."/>
            <person name="Zhang W."/>
            <person name="Yang X."/>
            <person name="Jeffery I.B."/>
            <person name="Cooney J.C."/>
            <person name="Kagawa T.F."/>
            <person name="Liu W."/>
            <person name="Song Y."/>
            <person name="Salvetti E."/>
            <person name="Wrobel A."/>
            <person name="Rasinkangas P."/>
            <person name="Parkhill J."/>
            <person name="Rea M.C."/>
            <person name="O'Sullivan O."/>
            <person name="Ritari J."/>
            <person name="Douillard F.P."/>
            <person name="Paul Ross R."/>
            <person name="Yang R."/>
            <person name="Briner A.E."/>
            <person name="Felis G.E."/>
            <person name="de Vos W.M."/>
            <person name="Barrangou R."/>
            <person name="Klaenhammer T.R."/>
            <person name="Caufield P.W."/>
            <person name="Cui Y."/>
            <person name="Zhang H."/>
            <person name="O'Toole P.W."/>
        </authorList>
    </citation>
    <scope>NUCLEOTIDE SEQUENCE [LARGE SCALE GENOMIC DNA]</scope>
    <source>
        <strain evidence="3 4">DSM 24301</strain>
    </source>
</reference>
<dbReference type="RefSeq" id="WP_147660987.1">
    <property type="nucleotide sequence ID" value="NZ_JQCE01000007.1"/>
</dbReference>
<dbReference type="Proteomes" id="UP000050969">
    <property type="component" value="Unassembled WGS sequence"/>
</dbReference>
<feature type="signal peptide" evidence="2">
    <location>
        <begin position="1"/>
        <end position="24"/>
    </location>
</feature>
<dbReference type="EMBL" id="JQCE01000007">
    <property type="protein sequence ID" value="KRO17841.1"/>
    <property type="molecule type" value="Genomic_DNA"/>
</dbReference>
<evidence type="ECO:0000256" key="2">
    <source>
        <dbReference type="SAM" id="SignalP"/>
    </source>
</evidence>
<dbReference type="PATRIC" id="fig|1293598.4.peg.2053"/>
<keyword evidence="2" id="KW-0732">Signal</keyword>
<evidence type="ECO:0000256" key="1">
    <source>
        <dbReference type="SAM" id="Phobius"/>
    </source>
</evidence>
<gene>
    <name evidence="3" type="ORF">IV56_GL001968</name>
</gene>
<feature type="chain" id="PRO_5006420767" evidence="2">
    <location>
        <begin position="25"/>
        <end position="110"/>
    </location>
</feature>
<comment type="caution">
    <text evidence="3">The sequence shown here is derived from an EMBL/GenBank/DDBJ whole genome shotgun (WGS) entry which is preliminary data.</text>
</comment>
<dbReference type="AlphaFoldDB" id="A0A0R2MWF8"/>
<sequence>MMTKIMMLLGLVWMCFAGGQTVTAAHTEDSTGHFRIVDDHTPGANRDEIAAIGDQGGYQTGNGQYVGRDGSLYDHFPRLGNFKLVWLILIGIELLVVTWLTGLVLKRKRV</sequence>
<proteinExistence type="predicted"/>
<name>A0A0R2MWF8_9LACO</name>
<keyword evidence="1" id="KW-0812">Transmembrane</keyword>
<evidence type="ECO:0000313" key="3">
    <source>
        <dbReference type="EMBL" id="KRO17841.1"/>
    </source>
</evidence>
<dbReference type="STRING" id="1293598.IV56_GL001968"/>
<keyword evidence="1" id="KW-0472">Membrane</keyword>
<accession>A0A0R2MWF8</accession>
<keyword evidence="4" id="KW-1185">Reference proteome</keyword>
<keyword evidence="1" id="KW-1133">Transmembrane helix</keyword>
<protein>
    <submittedName>
        <fullName evidence="3">Uncharacterized protein</fullName>
    </submittedName>
</protein>
<evidence type="ECO:0000313" key="4">
    <source>
        <dbReference type="Proteomes" id="UP000050969"/>
    </source>
</evidence>